<dbReference type="InterPro" id="IPR034443">
    <property type="entry name" value="PB1A10.08"/>
</dbReference>
<keyword evidence="3" id="KW-1185">Reference proteome</keyword>
<dbReference type="Proteomes" id="UP000226431">
    <property type="component" value="Unassembled WGS sequence"/>
</dbReference>
<feature type="compositionally biased region" description="Low complexity" evidence="1">
    <location>
        <begin position="115"/>
        <end position="125"/>
    </location>
</feature>
<reference evidence="2 3" key="1">
    <citation type="submission" date="2017-06" db="EMBL/GenBank/DDBJ databases">
        <title>Ant-infecting Ophiocordyceps genomes reveal a high diversity of potential behavioral manipulation genes and a possible major role for enterotoxins.</title>
        <authorList>
            <person name="De Bekker C."/>
            <person name="Evans H.C."/>
            <person name="Brachmann A."/>
            <person name="Hughes D.P."/>
        </authorList>
    </citation>
    <scope>NUCLEOTIDE SEQUENCE [LARGE SCALE GENOMIC DNA]</scope>
    <source>
        <strain evidence="2 3">Map16</strain>
    </source>
</reference>
<dbReference type="EMBL" id="NJES01000666">
    <property type="protein sequence ID" value="PHH70121.1"/>
    <property type="molecule type" value="Genomic_DNA"/>
</dbReference>
<name>A0A2C5YT86_9HYPO</name>
<evidence type="ECO:0000313" key="3">
    <source>
        <dbReference type="Proteomes" id="UP000226431"/>
    </source>
</evidence>
<comment type="caution">
    <text evidence="2">The sequence shown here is derived from an EMBL/GenBank/DDBJ whole genome shotgun (WGS) entry which is preliminary data.</text>
</comment>
<evidence type="ECO:0000256" key="1">
    <source>
        <dbReference type="SAM" id="MobiDB-lite"/>
    </source>
</evidence>
<sequence length="372" mass="41285">MKTFLFRRTGLSGAASSSSDDDKASRCRRRDALPSATPLPVPIRRKNGRGGEPVSPELAALLAGTDIPRQRRRRRAGRRVRDEDGMGPLELLLSPPEDGGRLVRTASVDSIPSLASATSDTLSSLETPGDFSVPRRRPSPVRRSLPWDQGHPLVAVVDASDDDADDERPADEPKKLEMEVQHHVPGLRSVFRSNLTASLRALRSAARSFSSGVMMDDPPLLVTRSMMLSIDPGVPYTDERRPPLLEEMPSAELRRYLNPTTASILDKMRYSASIQMQTYKIHRSRTCPTPQRQHAPLLYQPRAAGTMRPREMRENPDFIRIAVLEMAMRRSGKLDGQRAGRAKWVLPPRRVAARPYEVGGDGVPVRWVGEVG</sequence>
<feature type="region of interest" description="Disordered" evidence="1">
    <location>
        <begin position="1"/>
        <end position="98"/>
    </location>
</feature>
<accession>A0A2C5YT86</accession>
<organism evidence="2 3">
    <name type="scientific">Ophiocordyceps camponoti-rufipedis</name>
    <dbReference type="NCBI Taxonomy" id="2004952"/>
    <lineage>
        <taxon>Eukaryota</taxon>
        <taxon>Fungi</taxon>
        <taxon>Dikarya</taxon>
        <taxon>Ascomycota</taxon>
        <taxon>Pezizomycotina</taxon>
        <taxon>Sordariomycetes</taxon>
        <taxon>Hypocreomycetidae</taxon>
        <taxon>Hypocreales</taxon>
        <taxon>Ophiocordycipitaceae</taxon>
        <taxon>Ophiocordyceps</taxon>
    </lineage>
</organism>
<protein>
    <submittedName>
        <fullName evidence="2">Uncharacterized protein</fullName>
    </submittedName>
</protein>
<feature type="region of interest" description="Disordered" evidence="1">
    <location>
        <begin position="115"/>
        <end position="152"/>
    </location>
</feature>
<dbReference type="PANTHER" id="PTHR42051">
    <property type="entry name" value="MEIOTICALLY UP-REGULATED PROTEIN PB1A10.08"/>
    <property type="match status" value="1"/>
</dbReference>
<dbReference type="AlphaFoldDB" id="A0A2C5YT86"/>
<dbReference type="PANTHER" id="PTHR42051:SF1">
    <property type="entry name" value="MEIOTICALLY UP-REGULATED PROTEIN PB1A10.08"/>
    <property type="match status" value="1"/>
</dbReference>
<evidence type="ECO:0000313" key="2">
    <source>
        <dbReference type="EMBL" id="PHH70121.1"/>
    </source>
</evidence>
<proteinExistence type="predicted"/>
<dbReference type="STRING" id="2004952.A0A2C5YT86"/>
<dbReference type="OrthoDB" id="4181307at2759"/>
<gene>
    <name evidence="2" type="ORF">CDD80_6221</name>
</gene>